<accession>A0A084Y6I9</accession>
<name>A0A084Y6I9_9PROT</name>
<dbReference type="AlphaFoldDB" id="A0A084Y6I9"/>
<organism evidence="1 2">
    <name type="scientific">Candidatus Accumulibacter phosphatis</name>
    <dbReference type="NCBI Taxonomy" id="327160"/>
    <lineage>
        <taxon>Bacteria</taxon>
        <taxon>Pseudomonadati</taxon>
        <taxon>Pseudomonadota</taxon>
        <taxon>Betaproteobacteria</taxon>
        <taxon>Candidatus Accumulibacter</taxon>
    </lineage>
</organism>
<dbReference type="Proteomes" id="UP000020077">
    <property type="component" value="Unassembled WGS sequence"/>
</dbReference>
<comment type="caution">
    <text evidence="1">The sequence shown here is derived from an EMBL/GenBank/DDBJ whole genome shotgun (WGS) entry which is preliminary data.</text>
</comment>
<dbReference type="EMBL" id="JDVG02000718">
    <property type="protein sequence ID" value="KFB70333.1"/>
    <property type="molecule type" value="Genomic_DNA"/>
</dbReference>
<proteinExistence type="predicted"/>
<evidence type="ECO:0000313" key="1">
    <source>
        <dbReference type="EMBL" id="KFB70333.1"/>
    </source>
</evidence>
<reference evidence="1 2" key="1">
    <citation type="submission" date="2014-02" db="EMBL/GenBank/DDBJ databases">
        <title>Expanding our view of genomic diversity in Candidatus Accumulibacter clades.</title>
        <authorList>
            <person name="Skennerton C.T."/>
            <person name="Barr J.J."/>
            <person name="Slater F.R."/>
            <person name="Bond P.L."/>
            <person name="Tyson G.W."/>
        </authorList>
    </citation>
    <scope>NUCLEOTIDE SEQUENCE [LARGE SCALE GENOMIC DNA]</scope>
    <source>
        <strain evidence="2">BA-91</strain>
    </source>
</reference>
<gene>
    <name evidence="1" type="ORF">AW09_004582</name>
</gene>
<protein>
    <submittedName>
        <fullName evidence="1">Uncharacterized protein</fullName>
    </submittedName>
</protein>
<sequence length="85" mass="9034">MALEGIHRLVHECHAVGEEQHALDAVAAHQQIAQRDHRARLAGAGRLHQQGLAVMVALEGFGDAADAAPLVIALDDFLVQLGRGE</sequence>
<evidence type="ECO:0000313" key="2">
    <source>
        <dbReference type="Proteomes" id="UP000020077"/>
    </source>
</evidence>